<reference evidence="1" key="1">
    <citation type="journal article" date="2021" name="Genome Biol. Evol.">
        <title>A High-Quality Reference Genome for a Parasitic Bivalve with Doubly Uniparental Inheritance (Bivalvia: Unionida).</title>
        <authorList>
            <person name="Smith C.H."/>
        </authorList>
    </citation>
    <scope>NUCLEOTIDE SEQUENCE</scope>
    <source>
        <strain evidence="1">CHS0354</strain>
    </source>
</reference>
<proteinExistence type="predicted"/>
<dbReference type="InterPro" id="IPR006825">
    <property type="entry name" value="Eclosion"/>
</dbReference>
<dbReference type="EMBL" id="JAEAOA010001395">
    <property type="protein sequence ID" value="KAK3580760.1"/>
    <property type="molecule type" value="Genomic_DNA"/>
</dbReference>
<dbReference type="Proteomes" id="UP001195483">
    <property type="component" value="Unassembled WGS sequence"/>
</dbReference>
<dbReference type="AlphaFoldDB" id="A0AAE0RWE3"/>
<reference evidence="1" key="2">
    <citation type="journal article" date="2021" name="Genome Biol. Evol.">
        <title>Developing a high-quality reference genome for a parasitic bivalve with doubly uniparental inheritance (Bivalvia: Unionida).</title>
        <authorList>
            <person name="Smith C.H."/>
        </authorList>
    </citation>
    <scope>NUCLEOTIDE SEQUENCE</scope>
    <source>
        <strain evidence="1">CHS0354</strain>
        <tissue evidence="1">Mantle</tissue>
    </source>
</reference>
<name>A0AAE0RWE3_9BIVA</name>
<gene>
    <name evidence="1" type="ORF">CHS0354_023045</name>
</gene>
<sequence length="107" mass="11946">MKLNFTRACLMECMHCVETWGSLYSGHNCAKRCLESSGGSIDPVCQSGRNIGKRVADKSSKVPCLNQCAICSHRLFVVLYDEETCRHVCEERDGTFVDYACVAFLVL</sequence>
<evidence type="ECO:0000313" key="1">
    <source>
        <dbReference type="EMBL" id="KAK3580760.1"/>
    </source>
</evidence>
<dbReference type="Pfam" id="PF04736">
    <property type="entry name" value="Eclosion"/>
    <property type="match status" value="1"/>
</dbReference>
<dbReference type="GO" id="GO:0007218">
    <property type="term" value="P:neuropeptide signaling pathway"/>
    <property type="evidence" value="ECO:0007669"/>
    <property type="project" value="InterPro"/>
</dbReference>
<evidence type="ECO:0000313" key="2">
    <source>
        <dbReference type="Proteomes" id="UP001195483"/>
    </source>
</evidence>
<keyword evidence="2" id="KW-1185">Reference proteome</keyword>
<comment type="caution">
    <text evidence="1">The sequence shown here is derived from an EMBL/GenBank/DDBJ whole genome shotgun (WGS) entry which is preliminary data.</text>
</comment>
<protein>
    <submittedName>
        <fullName evidence="1">Uncharacterized protein</fullName>
    </submittedName>
</protein>
<accession>A0AAE0RWE3</accession>
<organism evidence="1 2">
    <name type="scientific">Potamilus streckersoni</name>
    <dbReference type="NCBI Taxonomy" id="2493646"/>
    <lineage>
        <taxon>Eukaryota</taxon>
        <taxon>Metazoa</taxon>
        <taxon>Spiralia</taxon>
        <taxon>Lophotrochozoa</taxon>
        <taxon>Mollusca</taxon>
        <taxon>Bivalvia</taxon>
        <taxon>Autobranchia</taxon>
        <taxon>Heteroconchia</taxon>
        <taxon>Palaeoheterodonta</taxon>
        <taxon>Unionida</taxon>
        <taxon>Unionoidea</taxon>
        <taxon>Unionidae</taxon>
        <taxon>Ambleminae</taxon>
        <taxon>Lampsilini</taxon>
        <taxon>Potamilus</taxon>
    </lineage>
</organism>
<reference evidence="1" key="3">
    <citation type="submission" date="2023-05" db="EMBL/GenBank/DDBJ databases">
        <authorList>
            <person name="Smith C.H."/>
        </authorList>
    </citation>
    <scope>NUCLEOTIDE SEQUENCE</scope>
    <source>
        <strain evidence="1">CHS0354</strain>
        <tissue evidence="1">Mantle</tissue>
    </source>
</reference>
<dbReference type="GO" id="GO:0008255">
    <property type="term" value="F:ecdysis-triggering hormone activity"/>
    <property type="evidence" value="ECO:0007669"/>
    <property type="project" value="InterPro"/>
</dbReference>